<comment type="caution">
    <text evidence="3">The sequence shown here is derived from an EMBL/GenBank/DDBJ whole genome shotgun (WGS) entry which is preliminary data.</text>
</comment>
<dbReference type="Proteomes" id="UP000290848">
    <property type="component" value="Unassembled WGS sequence"/>
</dbReference>
<protein>
    <submittedName>
        <fullName evidence="3">SRPBCC domain-containing protein</fullName>
    </submittedName>
</protein>
<accession>A0A4Q0MAF9</accession>
<gene>
    <name evidence="3" type="ORF">EKH83_09815</name>
</gene>
<dbReference type="InterPro" id="IPR013538">
    <property type="entry name" value="ASHA1/2-like_C"/>
</dbReference>
<dbReference type="Gene3D" id="3.30.530.20">
    <property type="match status" value="1"/>
</dbReference>
<feature type="domain" description="Activator of Hsp90 ATPase homologue 1/2-like C-terminal" evidence="2">
    <location>
        <begin position="26"/>
        <end position="162"/>
    </location>
</feature>
<evidence type="ECO:0000313" key="4">
    <source>
        <dbReference type="Proteomes" id="UP000290848"/>
    </source>
</evidence>
<organism evidence="3 4">
    <name type="scientific">Arcticibacter tournemirensis</name>
    <dbReference type="NCBI Taxonomy" id="699437"/>
    <lineage>
        <taxon>Bacteria</taxon>
        <taxon>Pseudomonadati</taxon>
        <taxon>Bacteroidota</taxon>
        <taxon>Sphingobacteriia</taxon>
        <taxon>Sphingobacteriales</taxon>
        <taxon>Sphingobacteriaceae</taxon>
        <taxon>Arcticibacter</taxon>
    </lineage>
</organism>
<dbReference type="Pfam" id="PF08327">
    <property type="entry name" value="AHSA1"/>
    <property type="match status" value="1"/>
</dbReference>
<proteinExistence type="inferred from homology"/>
<reference evidence="3 4" key="1">
    <citation type="submission" date="2018-12" db="EMBL/GenBank/DDBJ databases">
        <title>The Draft Genome Sequence of the Soil Bacterium Pedobacter tournemirensis R1.</title>
        <authorList>
            <person name="He J."/>
        </authorList>
    </citation>
    <scope>NUCLEOTIDE SEQUENCE [LARGE SCALE GENOMIC DNA]</scope>
    <source>
        <strain evidence="3 4">R1</strain>
    </source>
</reference>
<sequence length="172" mass="19741">MKTVLLFEFTVDKGSNTVNVRREFAANLNLVWDAWTTPELLDQWWAPKPYRTETKSMDFREGGSWLYAMISPANEKHWCKNDYHKIDGHKSFTALDAFCDENGVANQDMPRTVWTNVFSATGDKTLVTITAKYDSLADLEKIIEMGFKEGFTMALGNLDELLLTLNDNRDEE</sequence>
<evidence type="ECO:0000313" key="3">
    <source>
        <dbReference type="EMBL" id="RXF70164.1"/>
    </source>
</evidence>
<dbReference type="InterPro" id="IPR023393">
    <property type="entry name" value="START-like_dom_sf"/>
</dbReference>
<evidence type="ECO:0000256" key="1">
    <source>
        <dbReference type="ARBA" id="ARBA00006817"/>
    </source>
</evidence>
<comment type="similarity">
    <text evidence="1">Belongs to the AHA1 family.</text>
</comment>
<dbReference type="AlphaFoldDB" id="A0A4Q0MAF9"/>
<name>A0A4Q0MAF9_9SPHI</name>
<dbReference type="RefSeq" id="WP_128769237.1">
    <property type="nucleotide sequence ID" value="NZ_RXOC01000005.1"/>
</dbReference>
<dbReference type="CDD" id="cd07814">
    <property type="entry name" value="SRPBCC_CalC_Aha1-like"/>
    <property type="match status" value="1"/>
</dbReference>
<dbReference type="SUPFAM" id="SSF55961">
    <property type="entry name" value="Bet v1-like"/>
    <property type="match status" value="1"/>
</dbReference>
<dbReference type="EMBL" id="RXOC01000005">
    <property type="protein sequence ID" value="RXF70164.1"/>
    <property type="molecule type" value="Genomic_DNA"/>
</dbReference>
<evidence type="ECO:0000259" key="2">
    <source>
        <dbReference type="Pfam" id="PF08327"/>
    </source>
</evidence>